<feature type="domain" description="UspA" evidence="1">
    <location>
        <begin position="68"/>
        <end position="177"/>
    </location>
</feature>
<reference evidence="2 3" key="1">
    <citation type="journal article" date="2016" name="Nat. Commun.">
        <title>Thousands of microbial genomes shed light on interconnected biogeochemical processes in an aquifer system.</title>
        <authorList>
            <person name="Anantharaman K."/>
            <person name="Brown C.T."/>
            <person name="Hug L.A."/>
            <person name="Sharon I."/>
            <person name="Castelle C.J."/>
            <person name="Probst A.J."/>
            <person name="Thomas B.C."/>
            <person name="Singh A."/>
            <person name="Wilkins M.J."/>
            <person name="Karaoz U."/>
            <person name="Brodie E.L."/>
            <person name="Williams K.H."/>
            <person name="Hubbard S.S."/>
            <person name="Banfield J.F."/>
        </authorList>
    </citation>
    <scope>NUCLEOTIDE SEQUENCE [LARGE SCALE GENOMIC DNA]</scope>
</reference>
<evidence type="ECO:0000313" key="3">
    <source>
        <dbReference type="Proteomes" id="UP000177996"/>
    </source>
</evidence>
<comment type="caution">
    <text evidence="2">The sequence shown here is derived from an EMBL/GenBank/DDBJ whole genome shotgun (WGS) entry which is preliminary data.</text>
</comment>
<protein>
    <recommendedName>
        <fullName evidence="1">UspA domain-containing protein</fullName>
    </recommendedName>
</protein>
<name>A0A1G2D0X6_9BACT</name>
<gene>
    <name evidence="2" type="ORF">A3D65_05230</name>
</gene>
<evidence type="ECO:0000313" key="2">
    <source>
        <dbReference type="EMBL" id="OGZ07177.1"/>
    </source>
</evidence>
<accession>A0A1G2D0X6</accession>
<dbReference type="AlphaFoldDB" id="A0A1G2D0X6"/>
<dbReference type="Proteomes" id="UP000177996">
    <property type="component" value="Unassembled WGS sequence"/>
</dbReference>
<proteinExistence type="predicted"/>
<dbReference type="Gene3D" id="3.40.50.620">
    <property type="entry name" value="HUPs"/>
    <property type="match status" value="1"/>
</dbReference>
<evidence type="ECO:0000259" key="1">
    <source>
        <dbReference type="Pfam" id="PF00582"/>
    </source>
</evidence>
<sequence length="201" mass="21955">MIYSVREAVRGSFQHHEKANVTVSLTGVPIGLRPEKNIFVSCDTETYSGHHILSPGGEGRVFRANKGPILVPLGDGDSSIVAAARGIALAQTLGTEVIFWHTTWKNVHEKSADPRKHVYPTAEAILSEAEQMGRAANVTREACRVECAETVVESIIRVALRSGTSLVVMPRGKRKKYGAYADRVRARNCPVPLLILAREKS</sequence>
<dbReference type="InterPro" id="IPR006016">
    <property type="entry name" value="UspA"/>
</dbReference>
<organism evidence="2 3">
    <name type="scientific">Candidatus Lloydbacteria bacterium RIFCSPHIGHO2_02_FULL_50_13</name>
    <dbReference type="NCBI Taxonomy" id="1798661"/>
    <lineage>
        <taxon>Bacteria</taxon>
        <taxon>Candidatus Lloydiibacteriota</taxon>
    </lineage>
</organism>
<dbReference type="SUPFAM" id="SSF52402">
    <property type="entry name" value="Adenine nucleotide alpha hydrolases-like"/>
    <property type="match status" value="1"/>
</dbReference>
<dbReference type="InterPro" id="IPR014729">
    <property type="entry name" value="Rossmann-like_a/b/a_fold"/>
</dbReference>
<dbReference type="EMBL" id="MHLL01000067">
    <property type="protein sequence ID" value="OGZ07177.1"/>
    <property type="molecule type" value="Genomic_DNA"/>
</dbReference>
<dbReference type="Pfam" id="PF00582">
    <property type="entry name" value="Usp"/>
    <property type="match status" value="1"/>
</dbReference>